<keyword evidence="4 6" id="KW-0067">ATP-binding</keyword>
<reference evidence="6 7" key="1">
    <citation type="submission" date="2024-09" db="EMBL/GenBank/DDBJ databases">
        <authorList>
            <person name="Sun Q."/>
            <person name="Mori K."/>
        </authorList>
    </citation>
    <scope>NUCLEOTIDE SEQUENCE [LARGE SCALE GENOMIC DNA]</scope>
    <source>
        <strain evidence="6 7">TBRC 3947</strain>
    </source>
</reference>
<dbReference type="SUPFAM" id="SSF52540">
    <property type="entry name" value="P-loop containing nucleoside triphosphate hydrolases"/>
    <property type="match status" value="1"/>
</dbReference>
<dbReference type="PANTHER" id="PTHR43776:SF7">
    <property type="entry name" value="D,D-DIPEPTIDE TRANSPORT ATP-BINDING PROTEIN DDPF-RELATED"/>
    <property type="match status" value="1"/>
</dbReference>
<evidence type="ECO:0000256" key="2">
    <source>
        <dbReference type="ARBA" id="ARBA00022448"/>
    </source>
</evidence>
<keyword evidence="7" id="KW-1185">Reference proteome</keyword>
<accession>A0ABV6MHN8</accession>
<comment type="similarity">
    <text evidence="1">Belongs to the ABC transporter superfamily.</text>
</comment>
<evidence type="ECO:0000256" key="1">
    <source>
        <dbReference type="ARBA" id="ARBA00005417"/>
    </source>
</evidence>
<dbReference type="PANTHER" id="PTHR43776">
    <property type="entry name" value="TRANSPORT ATP-BINDING PROTEIN"/>
    <property type="match status" value="1"/>
</dbReference>
<feature type="domain" description="ABC transporter" evidence="5">
    <location>
        <begin position="1"/>
        <end position="219"/>
    </location>
</feature>
<dbReference type="CDD" id="cd03257">
    <property type="entry name" value="ABC_NikE_OppD_transporters"/>
    <property type="match status" value="1"/>
</dbReference>
<dbReference type="InterPro" id="IPR003439">
    <property type="entry name" value="ABC_transporter-like_ATP-bd"/>
</dbReference>
<proteinExistence type="inferred from homology"/>
<name>A0ABV6MHN8_9ACTN</name>
<protein>
    <submittedName>
        <fullName evidence="6">ABC transporter ATP-binding protein</fullName>
    </submittedName>
</protein>
<keyword evidence="3" id="KW-0547">Nucleotide-binding</keyword>
<evidence type="ECO:0000256" key="4">
    <source>
        <dbReference type="ARBA" id="ARBA00022840"/>
    </source>
</evidence>
<dbReference type="SMART" id="SM00382">
    <property type="entry name" value="AAA"/>
    <property type="match status" value="1"/>
</dbReference>
<dbReference type="Gene3D" id="3.40.50.300">
    <property type="entry name" value="P-loop containing nucleotide triphosphate hydrolases"/>
    <property type="match status" value="1"/>
</dbReference>
<gene>
    <name evidence="6" type="ORF">ACFFIA_42300</name>
</gene>
<organism evidence="6 7">
    <name type="scientific">Phytohabitans kaempferiae</name>
    <dbReference type="NCBI Taxonomy" id="1620943"/>
    <lineage>
        <taxon>Bacteria</taxon>
        <taxon>Bacillati</taxon>
        <taxon>Actinomycetota</taxon>
        <taxon>Actinomycetes</taxon>
        <taxon>Micromonosporales</taxon>
        <taxon>Micromonosporaceae</taxon>
    </lineage>
</organism>
<dbReference type="EMBL" id="JBHLUH010000105">
    <property type="protein sequence ID" value="MFC0534240.1"/>
    <property type="molecule type" value="Genomic_DNA"/>
</dbReference>
<evidence type="ECO:0000313" key="6">
    <source>
        <dbReference type="EMBL" id="MFC0534240.1"/>
    </source>
</evidence>
<dbReference type="InterPro" id="IPR027417">
    <property type="entry name" value="P-loop_NTPase"/>
</dbReference>
<evidence type="ECO:0000256" key="3">
    <source>
        <dbReference type="ARBA" id="ARBA00022741"/>
    </source>
</evidence>
<dbReference type="GO" id="GO:0005524">
    <property type="term" value="F:ATP binding"/>
    <property type="evidence" value="ECO:0007669"/>
    <property type="project" value="UniProtKB-KW"/>
</dbReference>
<dbReference type="InterPro" id="IPR050319">
    <property type="entry name" value="ABC_transp_ATP-bind"/>
</dbReference>
<comment type="caution">
    <text evidence="6">The sequence shown here is derived from an EMBL/GenBank/DDBJ whole genome shotgun (WGS) entry which is preliminary data.</text>
</comment>
<dbReference type="Proteomes" id="UP001589867">
    <property type="component" value="Unassembled WGS sequence"/>
</dbReference>
<sequence length="230" mass="25191">MYGKTPVLTGVTFDIGAGEAVGLVGTSGAGKSTIARCLAGQEHPTRGTIAFDGTPIRRTPRHAVQIVFQDPRTSLNPRWTVRRCLREPAHNFRLPEPGGDLLTQVGLDPALLDRYPHELSTGQCQRVCIARALVPDPRLLVLDEPLSALDLPAQAQILDLLRAIRHDRGLAYLFISHDITVVTALCDRVLVLDGGRVIEHAQAADLLTRPQHPHTRQLIADTPRLRYPLG</sequence>
<dbReference type="Pfam" id="PF00005">
    <property type="entry name" value="ABC_tran"/>
    <property type="match status" value="1"/>
</dbReference>
<dbReference type="InterPro" id="IPR003593">
    <property type="entry name" value="AAA+_ATPase"/>
</dbReference>
<evidence type="ECO:0000313" key="7">
    <source>
        <dbReference type="Proteomes" id="UP001589867"/>
    </source>
</evidence>
<keyword evidence="2" id="KW-0813">Transport</keyword>
<dbReference type="PROSITE" id="PS50893">
    <property type="entry name" value="ABC_TRANSPORTER_2"/>
    <property type="match status" value="1"/>
</dbReference>
<dbReference type="RefSeq" id="WP_377262895.1">
    <property type="nucleotide sequence ID" value="NZ_JBHLUH010000105.1"/>
</dbReference>
<evidence type="ECO:0000259" key="5">
    <source>
        <dbReference type="PROSITE" id="PS50893"/>
    </source>
</evidence>